<dbReference type="GO" id="GO:0034198">
    <property type="term" value="P:cellular response to amino acid starvation"/>
    <property type="evidence" value="ECO:0007669"/>
    <property type="project" value="TreeGrafter"/>
</dbReference>
<sequence length="534" mass="59258">MTVDPAQFFYTEAQFLNFQDKEISSLHTSTTFQSSIPARYPKRRDFPRSEYTQALPESKLVKLDQVLPVVLPEVPTHGLVATTHDAYAWVANQGYWSSLLLPKRFELRQQIVGVCVKEVTLEGRPAAHRRADSAGSVLSSGEVGPKWRRRGIGGQMSAPGSPRILPQGLTTTATSNSMGSGTDRGPRAWHRKRLVVIFTVMELSADPDHPQSTYALHVYGTRTESDCLENTLMAAMADEQVIPLTFCPSSVVVDTRWDSAGRLFCLVSGLQGELDVLYLDTQLSLTRSGPTSAVKPRIIQPVLDYLQSQHAAGWVSFAFYTDSSHSLCAIGDTDENLYLAHVTHNSVDGFPGSPTTKLDWQMTKIRLFNLVTSLRFFQDPPSQNSAQSTDKPRIQTPWQLLVTCANEAALVIPDVASGTLASPRVLPESHLYDSVTTAIAFDVNYDGQLELVTGSYGQMLLIYGKGSDDQEYKVRWKHQFPFPIYAIYLHDVNLDGVEELVVVTMRGVHILQPNLAYLRAVILDKLARTRPSDD</sequence>
<dbReference type="InterPro" id="IPR028994">
    <property type="entry name" value="Integrin_alpha_N"/>
</dbReference>
<evidence type="ECO:0008006" key="3">
    <source>
        <dbReference type="Google" id="ProtNLM"/>
    </source>
</evidence>
<dbReference type="GO" id="GO:1904262">
    <property type="term" value="P:negative regulation of TORC1 signaling"/>
    <property type="evidence" value="ECO:0007669"/>
    <property type="project" value="TreeGrafter"/>
</dbReference>
<reference evidence="1" key="1">
    <citation type="submission" date="2022-07" db="EMBL/GenBank/DDBJ databases">
        <title>Phylogenomic reconstructions and comparative analyses of Kickxellomycotina fungi.</title>
        <authorList>
            <person name="Reynolds N.K."/>
            <person name="Stajich J.E."/>
            <person name="Barry K."/>
            <person name="Grigoriev I.V."/>
            <person name="Crous P."/>
            <person name="Smith M.E."/>
        </authorList>
    </citation>
    <scope>NUCLEOTIDE SEQUENCE</scope>
    <source>
        <strain evidence="1">RSA 1196</strain>
    </source>
</reference>
<dbReference type="GO" id="GO:0015629">
    <property type="term" value="C:actin cytoskeleton"/>
    <property type="evidence" value="ECO:0007669"/>
    <property type="project" value="InterPro"/>
</dbReference>
<proteinExistence type="predicted"/>
<evidence type="ECO:0000313" key="2">
    <source>
        <dbReference type="Proteomes" id="UP001150925"/>
    </source>
</evidence>
<organism evidence="1 2">
    <name type="scientific">Dispira parvispora</name>
    <dbReference type="NCBI Taxonomy" id="1520584"/>
    <lineage>
        <taxon>Eukaryota</taxon>
        <taxon>Fungi</taxon>
        <taxon>Fungi incertae sedis</taxon>
        <taxon>Zoopagomycota</taxon>
        <taxon>Kickxellomycotina</taxon>
        <taxon>Dimargaritomycetes</taxon>
        <taxon>Dimargaritales</taxon>
        <taxon>Dimargaritaceae</taxon>
        <taxon>Dispira</taxon>
    </lineage>
</organism>
<dbReference type="GO" id="GO:0051015">
    <property type="term" value="F:actin filament binding"/>
    <property type="evidence" value="ECO:0007669"/>
    <property type="project" value="TreeGrafter"/>
</dbReference>
<dbReference type="PANTHER" id="PTHR15435">
    <property type="entry name" value="KICSTOR COMPLEX PROTEIN KAPTIN"/>
    <property type="match status" value="1"/>
</dbReference>
<comment type="caution">
    <text evidence="1">The sequence shown here is derived from an EMBL/GenBank/DDBJ whole genome shotgun (WGS) entry which is preliminary data.</text>
</comment>
<accession>A0A9W8E9G5</accession>
<dbReference type="EMBL" id="JANBPY010000150">
    <property type="protein sequence ID" value="KAJ1968675.1"/>
    <property type="molecule type" value="Genomic_DNA"/>
</dbReference>
<dbReference type="GO" id="GO:0007015">
    <property type="term" value="P:actin filament organization"/>
    <property type="evidence" value="ECO:0007669"/>
    <property type="project" value="InterPro"/>
</dbReference>
<dbReference type="AlphaFoldDB" id="A0A9W8E9G5"/>
<dbReference type="PANTHER" id="PTHR15435:SF2">
    <property type="entry name" value="KICSTOR COMPLEX PROTEIN KAPTIN"/>
    <property type="match status" value="1"/>
</dbReference>
<dbReference type="SUPFAM" id="SSF69318">
    <property type="entry name" value="Integrin alpha N-terminal domain"/>
    <property type="match status" value="1"/>
</dbReference>
<dbReference type="Proteomes" id="UP001150925">
    <property type="component" value="Unassembled WGS sequence"/>
</dbReference>
<dbReference type="InterPro" id="IPR029982">
    <property type="entry name" value="Kptn"/>
</dbReference>
<evidence type="ECO:0000313" key="1">
    <source>
        <dbReference type="EMBL" id="KAJ1968675.1"/>
    </source>
</evidence>
<gene>
    <name evidence="1" type="ORF">IWQ62_001098</name>
</gene>
<protein>
    <recommendedName>
        <fullName evidence="3">Kaptin</fullName>
    </recommendedName>
</protein>
<dbReference type="OrthoDB" id="10267127at2759"/>
<name>A0A9W8E9G5_9FUNG</name>
<keyword evidence="2" id="KW-1185">Reference proteome</keyword>